<accession>A0A484H6K0</accession>
<organism evidence="1">
    <name type="scientific">invertebrate metagenome</name>
    <dbReference type="NCBI Taxonomy" id="1711999"/>
    <lineage>
        <taxon>unclassified sequences</taxon>
        <taxon>metagenomes</taxon>
        <taxon>organismal metagenomes</taxon>
    </lineage>
</organism>
<protein>
    <submittedName>
        <fullName evidence="1">Uncharacterized protein</fullName>
    </submittedName>
</protein>
<proteinExistence type="predicted"/>
<sequence>MDLPKYLHAVIFDERAFIEATNHNDRIDIDILGGARSVNITMNYRALATLITLIAEVLTEGMVCEADQKATLKEAIGKLASSVL</sequence>
<name>A0A484H6K0_9ZZZZ</name>
<dbReference type="EMBL" id="LR026963">
    <property type="protein sequence ID" value="VBB68985.1"/>
    <property type="molecule type" value="Genomic_DNA"/>
</dbReference>
<reference evidence="1" key="1">
    <citation type="submission" date="2018-10" db="EMBL/GenBank/DDBJ databases">
        <authorList>
            <person name="Gruber-Vodicka H."/>
            <person name="Jaeckle O."/>
        </authorList>
    </citation>
    <scope>NUCLEOTIDE SEQUENCE</scope>
</reference>
<dbReference type="AlphaFoldDB" id="A0A484H6K0"/>
<gene>
    <name evidence="1" type="ORF">RIEGSTA812A_PEG_458</name>
</gene>
<evidence type="ECO:0000313" key="1">
    <source>
        <dbReference type="EMBL" id="VBB68985.1"/>
    </source>
</evidence>